<evidence type="ECO:0000313" key="3">
    <source>
        <dbReference type="Proteomes" id="UP000027647"/>
    </source>
</evidence>
<organism evidence="2 3">
    <name type="scientific">Erythrobacter longus</name>
    <dbReference type="NCBI Taxonomy" id="1044"/>
    <lineage>
        <taxon>Bacteria</taxon>
        <taxon>Pseudomonadati</taxon>
        <taxon>Pseudomonadota</taxon>
        <taxon>Alphaproteobacteria</taxon>
        <taxon>Sphingomonadales</taxon>
        <taxon>Erythrobacteraceae</taxon>
        <taxon>Erythrobacter/Porphyrobacter group</taxon>
        <taxon>Erythrobacter</taxon>
    </lineage>
</organism>
<dbReference type="InterPro" id="IPR000182">
    <property type="entry name" value="GNAT_dom"/>
</dbReference>
<proteinExistence type="predicted"/>
<dbReference type="GO" id="GO:0016747">
    <property type="term" value="F:acyltransferase activity, transferring groups other than amino-acyl groups"/>
    <property type="evidence" value="ECO:0007669"/>
    <property type="project" value="InterPro"/>
</dbReference>
<reference evidence="2 3" key="1">
    <citation type="submission" date="2014-04" db="EMBL/GenBank/DDBJ databases">
        <title>A comprehensive comparison of genomes of Erythrobacter spp. strains.</title>
        <authorList>
            <person name="Zheng Q."/>
        </authorList>
    </citation>
    <scope>NUCLEOTIDE SEQUENCE [LARGE SCALE GENOMIC DNA]</scope>
    <source>
        <strain evidence="2 3">DSM 6997</strain>
    </source>
</reference>
<evidence type="ECO:0000313" key="2">
    <source>
        <dbReference type="EMBL" id="KEO88574.1"/>
    </source>
</evidence>
<keyword evidence="3" id="KW-1185">Reference proteome</keyword>
<dbReference type="eggNOG" id="COG0456">
    <property type="taxonomic scope" value="Bacteria"/>
</dbReference>
<dbReference type="InterPro" id="IPR016181">
    <property type="entry name" value="Acyl_CoA_acyltransferase"/>
</dbReference>
<feature type="domain" description="N-acetyltransferase" evidence="1">
    <location>
        <begin position="4"/>
        <end position="142"/>
    </location>
</feature>
<dbReference type="CDD" id="cd04301">
    <property type="entry name" value="NAT_SF"/>
    <property type="match status" value="1"/>
</dbReference>
<dbReference type="Proteomes" id="UP000027647">
    <property type="component" value="Unassembled WGS sequence"/>
</dbReference>
<name>A0A074M5J6_ERYLO</name>
<dbReference type="PROSITE" id="PS51186">
    <property type="entry name" value="GNAT"/>
    <property type="match status" value="1"/>
</dbReference>
<dbReference type="Pfam" id="PF00583">
    <property type="entry name" value="Acetyltransf_1"/>
    <property type="match status" value="1"/>
</dbReference>
<sequence>MPISVERDPSEKDAGALSQGIIDFNKRHVPDLEEIADEVRFFVLAKDDAGTLQGGIRATCYWNTLHIELVWLDEAARGSGIGAELMSEAEDFARGHNCEKALVETTSWQAKPFYEKLGYALMATLPGRPKGYASHYLSKSLV</sequence>
<dbReference type="STRING" id="1044.EH31_16585"/>
<gene>
    <name evidence="2" type="ORF">EH31_16585</name>
</gene>
<dbReference type="EMBL" id="JMIW01000009">
    <property type="protein sequence ID" value="KEO88574.1"/>
    <property type="molecule type" value="Genomic_DNA"/>
</dbReference>
<dbReference type="Gene3D" id="3.40.630.30">
    <property type="match status" value="1"/>
</dbReference>
<dbReference type="OrthoDB" id="9787920at2"/>
<protein>
    <recommendedName>
        <fullName evidence="1">N-acetyltransferase domain-containing protein</fullName>
    </recommendedName>
</protein>
<dbReference type="RefSeq" id="WP_034962117.1">
    <property type="nucleotide sequence ID" value="NZ_JMIW01000009.1"/>
</dbReference>
<evidence type="ECO:0000259" key="1">
    <source>
        <dbReference type="PROSITE" id="PS51186"/>
    </source>
</evidence>
<dbReference type="SUPFAM" id="SSF55729">
    <property type="entry name" value="Acyl-CoA N-acyltransferases (Nat)"/>
    <property type="match status" value="1"/>
</dbReference>
<dbReference type="AlphaFoldDB" id="A0A074M5J6"/>
<comment type="caution">
    <text evidence="2">The sequence shown here is derived from an EMBL/GenBank/DDBJ whole genome shotgun (WGS) entry which is preliminary data.</text>
</comment>
<accession>A0A074M5J6</accession>